<dbReference type="CDD" id="cd16017">
    <property type="entry name" value="LptA"/>
    <property type="match status" value="1"/>
</dbReference>
<sequence length="541" mass="62664">MTHIKSRIMITTAFLIILSVSCYLPLLNVLENSDFSSFKELAKNLFFSIGYACLVALFWKNRFTRIFAFLMITIWIVNYSITFSIYLLFNTALDSQLTMTILCSNLNEAKNFIIAYWHLALILLFIFIIFCLSINSLSYNLKNKTLVIISSLLILTVGYKVCELTLRGKFNEPNFLMSEKLSSYMTLNNYAVFLRTYEDMKILNNVEDNRPIYNLDIKETEIDTYVLVLGESVRRDHVSLNGYERLTMPNMQKRKQELFIFEQAISAAPITTMALTSALTMKPVNSDDYLLLADNIINLANQAGYETYWYSLQRPLGQYNTVITSIAKMSDHLEWLDITKNDDIFPPKIDEALNDRTVQKQKKLIVIHTNGSHFLACNQYPQSEKYFTGGESIVADCYDDSIRFTDKILEQIFVMLEGKHASVFYFSDHGQVRRMKRGELDYFHGSINPSKESIEVPQFIWYSPILSSHDKKLGSYPHLYSTGNNYYLLANWLGIKAINEQVISSPLIDSYYPENNFIIMDTRSNIFRYENMRSDKNIGKE</sequence>
<name>A0ABP9N377_9GAMM</name>
<feature type="transmembrane region" description="Helical" evidence="8">
    <location>
        <begin position="146"/>
        <end position="166"/>
    </location>
</feature>
<dbReference type="PROSITE" id="PS51257">
    <property type="entry name" value="PROKAR_LIPOPROTEIN"/>
    <property type="match status" value="1"/>
</dbReference>
<organism evidence="10 11">
    <name type="scientific">Orbus sasakiae</name>
    <dbReference type="NCBI Taxonomy" id="1078475"/>
    <lineage>
        <taxon>Bacteria</taxon>
        <taxon>Pseudomonadati</taxon>
        <taxon>Pseudomonadota</taxon>
        <taxon>Gammaproteobacteria</taxon>
        <taxon>Orbales</taxon>
        <taxon>Orbaceae</taxon>
        <taxon>Orbus</taxon>
    </lineage>
</organism>
<dbReference type="InterPro" id="IPR017850">
    <property type="entry name" value="Alkaline_phosphatase_core_sf"/>
</dbReference>
<feature type="transmembrane region" description="Helical" evidence="8">
    <location>
        <begin position="41"/>
        <end position="59"/>
    </location>
</feature>
<feature type="transmembrane region" description="Helical" evidence="8">
    <location>
        <begin position="114"/>
        <end position="134"/>
    </location>
</feature>
<evidence type="ECO:0000256" key="7">
    <source>
        <dbReference type="ARBA" id="ARBA00038481"/>
    </source>
</evidence>
<dbReference type="Gene3D" id="3.40.720.10">
    <property type="entry name" value="Alkaline Phosphatase, subunit A"/>
    <property type="match status" value="1"/>
</dbReference>
<comment type="caution">
    <text evidence="10">The sequence shown here is derived from an EMBL/GenBank/DDBJ whole genome shotgun (WGS) entry which is preliminary data.</text>
</comment>
<dbReference type="PANTHER" id="PTHR30443">
    <property type="entry name" value="INNER MEMBRANE PROTEIN"/>
    <property type="match status" value="1"/>
</dbReference>
<keyword evidence="5 8" id="KW-1133">Transmembrane helix</keyword>
<evidence type="ECO:0000256" key="2">
    <source>
        <dbReference type="ARBA" id="ARBA00022475"/>
    </source>
</evidence>
<dbReference type="SUPFAM" id="SSF53649">
    <property type="entry name" value="Alkaline phosphatase-like"/>
    <property type="match status" value="1"/>
</dbReference>
<dbReference type="PANTHER" id="PTHR30443:SF4">
    <property type="entry name" value="PHOSPHOETHANOLAMINE TRANSFERASE OPGE-RELATED"/>
    <property type="match status" value="1"/>
</dbReference>
<evidence type="ECO:0000313" key="11">
    <source>
        <dbReference type="Proteomes" id="UP001500171"/>
    </source>
</evidence>
<dbReference type="InterPro" id="IPR000917">
    <property type="entry name" value="Sulfatase_N"/>
</dbReference>
<evidence type="ECO:0000256" key="1">
    <source>
        <dbReference type="ARBA" id="ARBA00004651"/>
    </source>
</evidence>
<reference evidence="11" key="1">
    <citation type="journal article" date="2019" name="Int. J. Syst. Evol. Microbiol.">
        <title>The Global Catalogue of Microorganisms (GCM) 10K type strain sequencing project: providing services to taxonomists for standard genome sequencing and annotation.</title>
        <authorList>
            <consortium name="The Broad Institute Genomics Platform"/>
            <consortium name="The Broad Institute Genome Sequencing Center for Infectious Disease"/>
            <person name="Wu L."/>
            <person name="Ma J."/>
        </authorList>
    </citation>
    <scope>NUCLEOTIDE SEQUENCE [LARGE SCALE GENOMIC DNA]</scope>
    <source>
        <strain evidence="11">JCM 18050</strain>
    </source>
</reference>
<comment type="subcellular location">
    <subcellularLocation>
        <location evidence="1">Cell membrane</location>
        <topology evidence="1">Multi-pass membrane protein</topology>
    </subcellularLocation>
</comment>
<keyword evidence="11" id="KW-1185">Reference proteome</keyword>
<feature type="transmembrane region" description="Helical" evidence="8">
    <location>
        <begin position="7"/>
        <end position="26"/>
    </location>
</feature>
<keyword evidence="6 8" id="KW-0472">Membrane</keyword>
<keyword evidence="3 10" id="KW-0808">Transferase</keyword>
<keyword evidence="4 8" id="KW-0812">Transmembrane</keyword>
<gene>
    <name evidence="10" type="ORF">GCM10023211_06570</name>
</gene>
<dbReference type="Proteomes" id="UP001500171">
    <property type="component" value="Unassembled WGS sequence"/>
</dbReference>
<comment type="similarity">
    <text evidence="7">Belongs to the phosphoethanolamine transferase family.</text>
</comment>
<keyword evidence="2" id="KW-1003">Cell membrane</keyword>
<evidence type="ECO:0000256" key="6">
    <source>
        <dbReference type="ARBA" id="ARBA00023136"/>
    </source>
</evidence>
<dbReference type="InterPro" id="IPR058130">
    <property type="entry name" value="PEA_transf_C"/>
</dbReference>
<evidence type="ECO:0000259" key="9">
    <source>
        <dbReference type="Pfam" id="PF00884"/>
    </source>
</evidence>
<dbReference type="EMBL" id="BAABHY010000001">
    <property type="protein sequence ID" value="GAA5106582.1"/>
    <property type="molecule type" value="Genomic_DNA"/>
</dbReference>
<accession>A0ABP9N377</accession>
<evidence type="ECO:0000256" key="5">
    <source>
        <dbReference type="ARBA" id="ARBA00022989"/>
    </source>
</evidence>
<proteinExistence type="inferred from homology"/>
<feature type="domain" description="Sulfatase N-terminal" evidence="9">
    <location>
        <begin position="224"/>
        <end position="476"/>
    </location>
</feature>
<evidence type="ECO:0000256" key="4">
    <source>
        <dbReference type="ARBA" id="ARBA00022692"/>
    </source>
</evidence>
<dbReference type="GO" id="GO:0016740">
    <property type="term" value="F:transferase activity"/>
    <property type="evidence" value="ECO:0007669"/>
    <property type="project" value="UniProtKB-KW"/>
</dbReference>
<dbReference type="InterPro" id="IPR040423">
    <property type="entry name" value="PEA_transferase"/>
</dbReference>
<evidence type="ECO:0000256" key="8">
    <source>
        <dbReference type="SAM" id="Phobius"/>
    </source>
</evidence>
<feature type="transmembrane region" description="Helical" evidence="8">
    <location>
        <begin position="66"/>
        <end position="89"/>
    </location>
</feature>
<evidence type="ECO:0000256" key="3">
    <source>
        <dbReference type="ARBA" id="ARBA00022679"/>
    </source>
</evidence>
<evidence type="ECO:0000313" key="10">
    <source>
        <dbReference type="EMBL" id="GAA5106582.1"/>
    </source>
</evidence>
<dbReference type="Pfam" id="PF00884">
    <property type="entry name" value="Sulfatase"/>
    <property type="match status" value="1"/>
</dbReference>
<protein>
    <submittedName>
        <fullName evidence="10">Phosphoethanolamine transferase</fullName>
    </submittedName>
</protein>
<dbReference type="RefSeq" id="WP_345488776.1">
    <property type="nucleotide sequence ID" value="NZ_BAABHY010000001.1"/>
</dbReference>